<reference evidence="4 5" key="1">
    <citation type="journal article" date="2012" name="Stand. Genomic Sci.">
        <title>Genome sequence of the ocean sediment bacterium Saccharomonospora marina type strain (XMU15(T)).</title>
        <authorList>
            <person name="Klenk H.P."/>
            <person name="Lu M."/>
            <person name="Lucas S."/>
            <person name="Lapidus A."/>
            <person name="Copeland A."/>
            <person name="Pitluck S."/>
            <person name="Goodwin L.A."/>
            <person name="Han C."/>
            <person name="Tapia R."/>
            <person name="Brambilla E.M."/>
            <person name="Potter G."/>
            <person name="Land M."/>
            <person name="Ivanova N."/>
            <person name="Rohde M."/>
            <person name="Goker M."/>
            <person name="Detter J.C."/>
            <person name="Li W.J."/>
            <person name="Kyrpides N.C."/>
            <person name="Woyke T."/>
        </authorList>
    </citation>
    <scope>NUCLEOTIDE SEQUENCE [LARGE SCALE GENOMIC DNA]</scope>
    <source>
        <strain evidence="4 5">XMU15</strain>
    </source>
</reference>
<dbReference type="RefSeq" id="WP_009155327.1">
    <property type="nucleotide sequence ID" value="NZ_CM001439.1"/>
</dbReference>
<keyword evidence="2" id="KW-1133">Transmembrane helix</keyword>
<dbReference type="STRING" id="882083.SacmaDRAFT_3732"/>
<dbReference type="Proteomes" id="UP000004926">
    <property type="component" value="Chromosome"/>
</dbReference>
<dbReference type="SUPFAM" id="SSF101898">
    <property type="entry name" value="NHL repeat"/>
    <property type="match status" value="1"/>
</dbReference>
<feature type="chain" id="PRO_5003601302" description="Esterase-like activity of phytase family protein" evidence="3">
    <location>
        <begin position="22"/>
        <end position="356"/>
    </location>
</feature>
<evidence type="ECO:0000256" key="1">
    <source>
        <dbReference type="SAM" id="MobiDB-lite"/>
    </source>
</evidence>
<dbReference type="HOGENOM" id="CLU_062020_0_0_11"/>
<evidence type="ECO:0000256" key="2">
    <source>
        <dbReference type="SAM" id="Phobius"/>
    </source>
</evidence>
<organism evidence="4 5">
    <name type="scientific">Saccharomonospora marina XMU15</name>
    <dbReference type="NCBI Taxonomy" id="882083"/>
    <lineage>
        <taxon>Bacteria</taxon>
        <taxon>Bacillati</taxon>
        <taxon>Actinomycetota</taxon>
        <taxon>Actinomycetes</taxon>
        <taxon>Pseudonocardiales</taxon>
        <taxon>Pseudonocardiaceae</taxon>
        <taxon>Saccharomonospora</taxon>
    </lineage>
</organism>
<sequence>MLLLGATVLGLVASGSTAARADEPVTVCAIDDPRLAELSGLTVHEDRWYAVNDGGSRIEVFVLDRECQVRDVIVSPTDPYDVEDLAVAPDGTLWLGDTGDNRKQRQTVALHAVSPQGGSVLYRLTYPDGPHDAEALLLDRAGKPYIVTKSSMGQSAVYTPRGELTSPGPTPLEQVGTLGFSTTDTPGGPVGTVGTMAVTGAASTADGSVLALRTYTDAYLYPAPDGDVVAALRRPPIRIPLPGEQQGEAIAFTDDGTLLSASEGIGSPVRAVSGATARVGDATVSATPNPPADNGGDGGGTTTRFEAEAGADGASVGVEAGGEPEQDGKGMQTLPGILLAMTIAGLAMLGISRARR</sequence>
<feature type="transmembrane region" description="Helical" evidence="2">
    <location>
        <begin position="333"/>
        <end position="351"/>
    </location>
</feature>
<feature type="signal peptide" evidence="3">
    <location>
        <begin position="1"/>
        <end position="21"/>
    </location>
</feature>
<keyword evidence="3" id="KW-0732">Signal</keyword>
<feature type="region of interest" description="Disordered" evidence="1">
    <location>
        <begin position="282"/>
        <end position="305"/>
    </location>
</feature>
<dbReference type="OrthoDB" id="9801244at2"/>
<evidence type="ECO:0000313" key="4">
    <source>
        <dbReference type="EMBL" id="EHR51945.1"/>
    </source>
</evidence>
<evidence type="ECO:0000256" key="3">
    <source>
        <dbReference type="SAM" id="SignalP"/>
    </source>
</evidence>
<gene>
    <name evidence="4" type="ORF">SacmaDRAFT_3732</name>
</gene>
<keyword evidence="2" id="KW-0472">Membrane</keyword>
<dbReference type="EMBL" id="CM001439">
    <property type="protein sequence ID" value="EHR51945.1"/>
    <property type="molecule type" value="Genomic_DNA"/>
</dbReference>
<keyword evidence="5" id="KW-1185">Reference proteome</keyword>
<dbReference type="AlphaFoldDB" id="H5X0U5"/>
<accession>H5X0U5</accession>
<protein>
    <recommendedName>
        <fullName evidence="6">Esterase-like activity of phytase family protein</fullName>
    </recommendedName>
</protein>
<evidence type="ECO:0000313" key="5">
    <source>
        <dbReference type="Proteomes" id="UP000004926"/>
    </source>
</evidence>
<keyword evidence="2" id="KW-0812">Transmembrane</keyword>
<name>H5X0U5_9PSEU</name>
<evidence type="ECO:0008006" key="6">
    <source>
        <dbReference type="Google" id="ProtNLM"/>
    </source>
</evidence>
<proteinExistence type="predicted"/>
<dbReference type="eggNOG" id="COG3386">
    <property type="taxonomic scope" value="Bacteria"/>
</dbReference>